<dbReference type="PROSITE" id="PS51465">
    <property type="entry name" value="KAZAL_2"/>
    <property type="match status" value="1"/>
</dbReference>
<dbReference type="SUPFAM" id="SSF100895">
    <property type="entry name" value="Kazal-type serine protease inhibitors"/>
    <property type="match status" value="1"/>
</dbReference>
<dbReference type="InterPro" id="IPR002350">
    <property type="entry name" value="Kazal_dom"/>
</dbReference>
<gene>
    <name evidence="2" type="ORF">DB32_008713</name>
</gene>
<dbReference type="AlphaFoldDB" id="A0A0F6SI47"/>
<dbReference type="InterPro" id="IPR036058">
    <property type="entry name" value="Kazal_dom_sf"/>
</dbReference>
<dbReference type="Proteomes" id="UP000034883">
    <property type="component" value="Chromosome"/>
</dbReference>
<dbReference type="RefSeq" id="WP_053238418.1">
    <property type="nucleotide sequence ID" value="NZ_CP011125.1"/>
</dbReference>
<feature type="domain" description="Kazal-like" evidence="1">
    <location>
        <begin position="258"/>
        <end position="307"/>
    </location>
</feature>
<dbReference type="OrthoDB" id="5523329at2"/>
<evidence type="ECO:0000313" key="3">
    <source>
        <dbReference type="Proteomes" id="UP000034883"/>
    </source>
</evidence>
<organism evidence="2 3">
    <name type="scientific">Sandaracinus amylolyticus</name>
    <dbReference type="NCBI Taxonomy" id="927083"/>
    <lineage>
        <taxon>Bacteria</taxon>
        <taxon>Pseudomonadati</taxon>
        <taxon>Myxococcota</taxon>
        <taxon>Polyangia</taxon>
        <taxon>Polyangiales</taxon>
        <taxon>Sandaracinaceae</taxon>
        <taxon>Sandaracinus</taxon>
    </lineage>
</organism>
<protein>
    <submittedName>
        <fullName evidence="2">Kazal-type serine protease inhibitor domain protein</fullName>
    </submittedName>
</protein>
<proteinExistence type="predicted"/>
<dbReference type="PROSITE" id="PS51257">
    <property type="entry name" value="PROKAR_LIPOPROTEIN"/>
    <property type="match status" value="1"/>
</dbReference>
<keyword evidence="3" id="KW-1185">Reference proteome</keyword>
<accession>A0A0F6SI47</accession>
<dbReference type="EMBL" id="CP011125">
    <property type="protein sequence ID" value="AKF11564.1"/>
    <property type="molecule type" value="Genomic_DNA"/>
</dbReference>
<sequence length="369" mass="38027">MRASAFLFLALTAIGCGYRVRVGAHDGGPGSCATNADCALGNQCACGRCISLDVLPPSCDPPCEIAQPGDTCSAGRVCARGPCERLECRSGSFVRVVPPECTVDGGGWCECPAPPPGCYYDGEPCPCDHVTCPMGERCGRTVCGPGTVCCNASCGLCAPPDLSCTSEECMPDCSPMQAAGDGICGRALGLWIWDGRSCTELHGCSTCQGADCASAFSTRSECEATFAACVRRCGGIAGDACTASEFCDFPDPHACGGSDEIGTCRERPTVCPPVIHEVCGCDGQTYQSDCDAFGQGTDVDYEGPCVASCEAQDARGTGDCDAVLGWAWNGTACRSVSGCECVGPDCSSIWDEASDCERAHAHCVVPLMP</sequence>
<dbReference type="KEGG" id="samy:DB32_008713"/>
<name>A0A0F6SI47_9BACT</name>
<reference evidence="2 3" key="1">
    <citation type="submission" date="2015-03" db="EMBL/GenBank/DDBJ databases">
        <title>Genome assembly of Sandaracinus amylolyticus DSM 53668.</title>
        <authorList>
            <person name="Sharma G."/>
            <person name="Subramanian S."/>
        </authorList>
    </citation>
    <scope>NUCLEOTIDE SEQUENCE [LARGE SCALE GENOMIC DNA]</scope>
    <source>
        <strain evidence="2 3">DSM 53668</strain>
    </source>
</reference>
<evidence type="ECO:0000259" key="1">
    <source>
        <dbReference type="PROSITE" id="PS51465"/>
    </source>
</evidence>
<evidence type="ECO:0000313" key="2">
    <source>
        <dbReference type="EMBL" id="AKF11564.1"/>
    </source>
</evidence>